<evidence type="ECO:0000259" key="2">
    <source>
        <dbReference type="Pfam" id="PF18126"/>
    </source>
</evidence>
<reference evidence="3 4" key="1">
    <citation type="journal article" date="2010" name="Nat. Biotechnol.">
        <title>Genome sequence of the model mushroom Schizophyllum commune.</title>
        <authorList>
            <person name="Ohm R.A."/>
            <person name="de Jong J.F."/>
            <person name="Lugones L.G."/>
            <person name="Aerts A."/>
            <person name="Kothe E."/>
            <person name="Stajich J.E."/>
            <person name="de Vries R.P."/>
            <person name="Record E."/>
            <person name="Levasseur A."/>
            <person name="Baker S.E."/>
            <person name="Bartholomew K.A."/>
            <person name="Coutinho P.M."/>
            <person name="Erdmann S."/>
            <person name="Fowler T.J."/>
            <person name="Gathman A.C."/>
            <person name="Lombard V."/>
            <person name="Henrissat B."/>
            <person name="Knabe N."/>
            <person name="Kuees U."/>
            <person name="Lilly W.W."/>
            <person name="Lindquist E."/>
            <person name="Lucas S."/>
            <person name="Magnuson J.K."/>
            <person name="Piumi F."/>
            <person name="Raudaskoski M."/>
            <person name="Salamov A."/>
            <person name="Schmutz J."/>
            <person name="Schwarze F.W.M.R."/>
            <person name="vanKuyk P.A."/>
            <person name="Horton J.S."/>
            <person name="Grigoriev I.V."/>
            <person name="Woesten H.A.B."/>
        </authorList>
    </citation>
    <scope>NUCLEOTIDE SEQUENCE [LARGE SCALE GENOMIC DNA]</scope>
    <source>
        <strain evidence="4">H4-8 / FGSC 9210</strain>
    </source>
</reference>
<feature type="compositionally biased region" description="Polar residues" evidence="1">
    <location>
        <begin position="105"/>
        <end position="115"/>
    </location>
</feature>
<sequence length="397" mass="43374">MQPAGCRRARAPRRLSTHNPPGPPPTLQVSTSPAPPLGSRCSHKGAPTTADKGGRMGFLLQPGPAGAIGAYCSLVRVGKKRGMRNASYSPFGYRGNLAKRDHRPPNSSALATTPSPGRVLGLPTVMASREAAVRAVRTFRLHEIHGAKMALPRLGVDLTDAKQIDPELARRMNPQLLPNARALKPDVRQAQLQNPFLPNKHPVTGKWKGPKYSLRRQADLVKKAKAAGLLHLLPSGPKNPLPLEPKAVPAVQTKTPAASEAKADAPVEAADAAPTPTPAAAEAAPEEEAEPTPALPAREYRRRQRLALKDLSGEWTGDVHWVGEHRARDAPVARLYSGKRRMFKGKKHERVAHIVRGKRAVRMRDMAKRVREYKEFYRSRRPDPLAVPRNVKGKLPF</sequence>
<dbReference type="GO" id="GO:0003735">
    <property type="term" value="F:structural constituent of ribosome"/>
    <property type="evidence" value="ECO:0007669"/>
    <property type="project" value="InterPro"/>
</dbReference>
<keyword evidence="4" id="KW-1185">Reference proteome</keyword>
<dbReference type="Proteomes" id="UP000007431">
    <property type="component" value="Unassembled WGS sequence"/>
</dbReference>
<proteinExistence type="predicted"/>
<evidence type="ECO:0000313" key="3">
    <source>
        <dbReference type="EMBL" id="EFI92968.1"/>
    </source>
</evidence>
<feature type="region of interest" description="Disordered" evidence="1">
    <location>
        <begin position="251"/>
        <end position="299"/>
    </location>
</feature>
<feature type="compositionally biased region" description="Basic residues" evidence="1">
    <location>
        <begin position="7"/>
        <end position="16"/>
    </location>
</feature>
<organism evidence="4">
    <name type="scientific">Schizophyllum commune (strain H4-8 / FGSC 9210)</name>
    <name type="common">Split gill fungus</name>
    <dbReference type="NCBI Taxonomy" id="578458"/>
    <lineage>
        <taxon>Eukaryota</taxon>
        <taxon>Fungi</taxon>
        <taxon>Dikarya</taxon>
        <taxon>Basidiomycota</taxon>
        <taxon>Agaricomycotina</taxon>
        <taxon>Agaricomycetes</taxon>
        <taxon>Agaricomycetidae</taxon>
        <taxon>Agaricales</taxon>
        <taxon>Schizophyllaceae</taxon>
        <taxon>Schizophyllum</taxon>
    </lineage>
</organism>
<dbReference type="InParanoid" id="D8QHP4"/>
<dbReference type="GO" id="GO:0005762">
    <property type="term" value="C:mitochondrial large ribosomal subunit"/>
    <property type="evidence" value="ECO:0007669"/>
    <property type="project" value="InterPro"/>
</dbReference>
<dbReference type="PANTHER" id="PTHR28041">
    <property type="entry name" value="54S RIBOSOMAL PROTEIN L25, MITOCHONDRIAL"/>
    <property type="match status" value="1"/>
</dbReference>
<dbReference type="EMBL" id="GL377312">
    <property type="protein sequence ID" value="EFI92968.1"/>
    <property type="molecule type" value="Genomic_DNA"/>
</dbReference>
<evidence type="ECO:0000313" key="4">
    <source>
        <dbReference type="Proteomes" id="UP000007431"/>
    </source>
</evidence>
<dbReference type="AlphaFoldDB" id="D8QHP4"/>
<dbReference type="HOGENOM" id="CLU_058283_0_0_1"/>
<feature type="region of interest" description="Disordered" evidence="1">
    <location>
        <begin position="95"/>
        <end position="115"/>
    </location>
</feature>
<dbReference type="STRING" id="578458.D8QHP4"/>
<dbReference type="eggNOG" id="ENOG502S29G">
    <property type="taxonomic scope" value="Eukaryota"/>
</dbReference>
<feature type="domain" description="Large ribosomal subunit protein mL59" evidence="2">
    <location>
        <begin position="178"/>
        <end position="375"/>
    </location>
</feature>
<dbReference type="Pfam" id="PF18126">
    <property type="entry name" value="Mitoc_mL59"/>
    <property type="match status" value="1"/>
</dbReference>
<dbReference type="PANTHER" id="PTHR28041:SF1">
    <property type="entry name" value="LARGE RIBOSOMAL SUBUNIT PROTEIN ML59"/>
    <property type="match status" value="1"/>
</dbReference>
<accession>D8QHP4</accession>
<feature type="compositionally biased region" description="Low complexity" evidence="1">
    <location>
        <begin position="255"/>
        <end position="283"/>
    </location>
</feature>
<evidence type="ECO:0000256" key="1">
    <source>
        <dbReference type="SAM" id="MobiDB-lite"/>
    </source>
</evidence>
<dbReference type="InterPro" id="IPR040922">
    <property type="entry name" value="Ribosomal_mL59_dom"/>
</dbReference>
<dbReference type="VEuPathDB" id="FungiDB:SCHCODRAFT_02092539"/>
<gene>
    <name evidence="3" type="ORF">SCHCODRAFT_237905</name>
</gene>
<dbReference type="OMA" id="DSIAMHG"/>
<name>D8QHP4_SCHCM</name>
<dbReference type="InterPro" id="IPR037507">
    <property type="entry name" value="Ribosomal_mL59"/>
</dbReference>
<feature type="region of interest" description="Disordered" evidence="1">
    <location>
        <begin position="1"/>
        <end position="57"/>
    </location>
</feature>
<protein>
    <recommendedName>
        <fullName evidence="2">Large ribosomal subunit protein mL59 domain-containing protein</fullName>
    </recommendedName>
</protein>